<keyword evidence="4" id="KW-0574">Periplasm</keyword>
<evidence type="ECO:0000313" key="9">
    <source>
        <dbReference type="Proteomes" id="UP000092840"/>
    </source>
</evidence>
<evidence type="ECO:0000313" key="10">
    <source>
        <dbReference type="Proteomes" id="UP000092871"/>
    </source>
</evidence>
<evidence type="ECO:0000256" key="3">
    <source>
        <dbReference type="ARBA" id="ARBA00022729"/>
    </source>
</evidence>
<dbReference type="Proteomes" id="UP000092840">
    <property type="component" value="Unassembled WGS sequence"/>
</dbReference>
<dbReference type="InterPro" id="IPR012899">
    <property type="entry name" value="LTXXQ"/>
</dbReference>
<feature type="coiled-coil region" evidence="5">
    <location>
        <begin position="67"/>
        <end position="129"/>
    </location>
</feature>
<dbReference type="Proteomes" id="UP000092871">
    <property type="component" value="Unassembled WGS sequence"/>
</dbReference>
<dbReference type="GO" id="GO:0051082">
    <property type="term" value="F:unfolded protein binding"/>
    <property type="evidence" value="ECO:0007669"/>
    <property type="project" value="TreeGrafter"/>
</dbReference>
<reference evidence="7 10" key="1">
    <citation type="submission" date="2016-06" db="EMBL/GenBank/DDBJ databases">
        <authorList>
            <person name="Kjaerup R.B."/>
            <person name="Dalgaard T.S."/>
            <person name="Juul-Madsen H.R."/>
        </authorList>
    </citation>
    <scope>NUCLEOTIDE SEQUENCE [LARGE SCALE GENOMIC DNA]</scope>
    <source>
        <strain evidence="7 10">CECT 5115</strain>
    </source>
</reference>
<organism evidence="7 10">
    <name type="scientific">Marinomonas gallaica</name>
    <dbReference type="NCBI Taxonomy" id="1806667"/>
    <lineage>
        <taxon>Bacteria</taxon>
        <taxon>Pseudomonadati</taxon>
        <taxon>Pseudomonadota</taxon>
        <taxon>Gammaproteobacteria</taxon>
        <taxon>Oceanospirillales</taxon>
        <taxon>Oceanospirillaceae</taxon>
        <taxon>Marinomonas</taxon>
    </lineage>
</organism>
<dbReference type="GO" id="GO:0030288">
    <property type="term" value="C:outer membrane-bounded periplasmic space"/>
    <property type="evidence" value="ECO:0007669"/>
    <property type="project" value="TreeGrafter"/>
</dbReference>
<keyword evidence="9" id="KW-1185">Reference proteome</keyword>
<dbReference type="PANTHER" id="PTHR38102">
    <property type="entry name" value="PERIPLASMIC CHAPERONE SPY"/>
    <property type="match status" value="1"/>
</dbReference>
<evidence type="ECO:0000313" key="7">
    <source>
        <dbReference type="EMBL" id="SBT18675.1"/>
    </source>
</evidence>
<dbReference type="EMBL" id="FLRA01000023">
    <property type="protein sequence ID" value="SBT18675.1"/>
    <property type="molecule type" value="Genomic_DNA"/>
</dbReference>
<proteinExistence type="inferred from homology"/>
<dbReference type="InterPro" id="IPR052211">
    <property type="entry name" value="Cpx_auxiliary_protein"/>
</dbReference>
<evidence type="ECO:0008006" key="11">
    <source>
        <dbReference type="Google" id="ProtNLM"/>
    </source>
</evidence>
<evidence type="ECO:0000256" key="5">
    <source>
        <dbReference type="SAM" id="Coils"/>
    </source>
</evidence>
<feature type="signal peptide" evidence="6">
    <location>
        <begin position="1"/>
        <end position="30"/>
    </location>
</feature>
<keyword evidence="5" id="KW-0175">Coiled coil</keyword>
<evidence type="ECO:0000313" key="8">
    <source>
        <dbReference type="EMBL" id="SBT21630.1"/>
    </source>
</evidence>
<keyword evidence="3 6" id="KW-0732">Signal</keyword>
<evidence type="ECO:0000256" key="1">
    <source>
        <dbReference type="ARBA" id="ARBA00004418"/>
    </source>
</evidence>
<evidence type="ECO:0000256" key="2">
    <source>
        <dbReference type="ARBA" id="ARBA00008441"/>
    </source>
</evidence>
<comment type="similarity">
    <text evidence="2">Belongs to the CpxP/Spy family.</text>
</comment>
<evidence type="ECO:0000256" key="4">
    <source>
        <dbReference type="ARBA" id="ARBA00022764"/>
    </source>
</evidence>
<dbReference type="Gene3D" id="1.20.120.1490">
    <property type="match status" value="1"/>
</dbReference>
<gene>
    <name evidence="7" type="ORF">MGA5115_02822</name>
    <name evidence="8" type="ORF">MGA5116_02226</name>
</gene>
<reference evidence="8 9" key="2">
    <citation type="submission" date="2016-06" db="EMBL/GenBank/DDBJ databases">
        <authorList>
            <person name="Rodrigo-Torres L."/>
            <person name="Arahal D.R."/>
        </authorList>
    </citation>
    <scope>NUCLEOTIDE SEQUENCE [LARGE SCALE GENOMIC DNA]</scope>
    <source>
        <strain evidence="8 9">CECT 5116</strain>
    </source>
</reference>
<protein>
    <recommendedName>
        <fullName evidence="11">Periplasmic protein</fullName>
    </recommendedName>
</protein>
<feature type="chain" id="PRO_5008677065" description="Periplasmic protein" evidence="6">
    <location>
        <begin position="31"/>
        <end position="154"/>
    </location>
</feature>
<dbReference type="PANTHER" id="PTHR38102:SF1">
    <property type="entry name" value="PERIPLASMIC CHAPERONE SPY"/>
    <property type="match status" value="1"/>
</dbReference>
<dbReference type="RefSeq" id="WP_067037639.1">
    <property type="nucleotide sequence ID" value="NZ_CP187511.1"/>
</dbReference>
<name>A0A1C3JUA1_9GAMM</name>
<dbReference type="EMBL" id="FLRB01000013">
    <property type="protein sequence ID" value="SBT21630.1"/>
    <property type="molecule type" value="Genomic_DNA"/>
</dbReference>
<dbReference type="AlphaFoldDB" id="A0A1C3JUA1"/>
<accession>A0A1C3JUA1</accession>
<comment type="subcellular location">
    <subcellularLocation>
        <location evidence="1">Periplasm</location>
    </subcellularLocation>
</comment>
<sequence length="154" mass="17076">MTISAKKAGKLGVVGLAVAMAASVATTSFAGDAMHNDKQAAPHAVQPYSEQMVQRMSAQLKFDEETKADVSELFAEAREEHQELLDDMRAFSSPVKMLSPKDDGYVDQIEELAEKRSELMVRMDVQQAEIRHEFYELLTDEQIALLEAKKQAGS</sequence>
<dbReference type="OrthoDB" id="6107687at2"/>
<evidence type="ECO:0000256" key="6">
    <source>
        <dbReference type="SAM" id="SignalP"/>
    </source>
</evidence>
<dbReference type="Pfam" id="PF07813">
    <property type="entry name" value="LTXXQ"/>
    <property type="match status" value="1"/>
</dbReference>